<reference evidence="2 3" key="1">
    <citation type="journal article" date="2017" name="Gigascience">
        <title>Genome sequence of the small brown planthopper, Laodelphax striatellus.</title>
        <authorList>
            <person name="Zhu J."/>
            <person name="Jiang F."/>
            <person name="Wang X."/>
            <person name="Yang P."/>
            <person name="Bao Y."/>
            <person name="Zhao W."/>
            <person name="Wang W."/>
            <person name="Lu H."/>
            <person name="Wang Q."/>
            <person name="Cui N."/>
            <person name="Li J."/>
            <person name="Chen X."/>
            <person name="Luo L."/>
            <person name="Yu J."/>
            <person name="Kang L."/>
            <person name="Cui F."/>
        </authorList>
    </citation>
    <scope>NUCLEOTIDE SEQUENCE [LARGE SCALE GENOMIC DNA]</scope>
    <source>
        <strain evidence="2">Lst14</strain>
    </source>
</reference>
<evidence type="ECO:0000256" key="1">
    <source>
        <dbReference type="SAM" id="MobiDB-lite"/>
    </source>
</evidence>
<evidence type="ECO:0000313" key="3">
    <source>
        <dbReference type="Proteomes" id="UP000291343"/>
    </source>
</evidence>
<comment type="caution">
    <text evidence="2">The sequence shown here is derived from an EMBL/GenBank/DDBJ whole genome shotgun (WGS) entry which is preliminary data.</text>
</comment>
<feature type="region of interest" description="Disordered" evidence="1">
    <location>
        <begin position="1"/>
        <end position="49"/>
    </location>
</feature>
<gene>
    <name evidence="2" type="ORF">LSTR_LSTR014917</name>
</gene>
<dbReference type="AlphaFoldDB" id="A0A482X372"/>
<dbReference type="OrthoDB" id="6759018at2759"/>
<dbReference type="EMBL" id="QKKF02019260">
    <property type="protein sequence ID" value="RZF40173.1"/>
    <property type="molecule type" value="Genomic_DNA"/>
</dbReference>
<name>A0A482X372_LAOST</name>
<accession>A0A482X372</accession>
<evidence type="ECO:0000313" key="2">
    <source>
        <dbReference type="EMBL" id="RZF40173.1"/>
    </source>
</evidence>
<proteinExistence type="predicted"/>
<sequence length="116" mass="12453">MYFIHTSRSPPSDGVDNPAFDSEEAAPPPASTPTTKNGRPTIVHPHMERNQDASFLNSTQSTMMTSSPSNDSRTNGEVTEAVNLELVNMKPYGTNGVNGIPAKKSDSALDMDLNES</sequence>
<protein>
    <submittedName>
        <fullName evidence="2">Uncharacterized protein</fullName>
    </submittedName>
</protein>
<feature type="compositionally biased region" description="Polar residues" evidence="1">
    <location>
        <begin position="1"/>
        <end position="10"/>
    </location>
</feature>
<dbReference type="Proteomes" id="UP000291343">
    <property type="component" value="Unassembled WGS sequence"/>
</dbReference>
<organism evidence="2 3">
    <name type="scientific">Laodelphax striatellus</name>
    <name type="common">Small brown planthopper</name>
    <name type="synonym">Delphax striatella</name>
    <dbReference type="NCBI Taxonomy" id="195883"/>
    <lineage>
        <taxon>Eukaryota</taxon>
        <taxon>Metazoa</taxon>
        <taxon>Ecdysozoa</taxon>
        <taxon>Arthropoda</taxon>
        <taxon>Hexapoda</taxon>
        <taxon>Insecta</taxon>
        <taxon>Pterygota</taxon>
        <taxon>Neoptera</taxon>
        <taxon>Paraneoptera</taxon>
        <taxon>Hemiptera</taxon>
        <taxon>Auchenorrhyncha</taxon>
        <taxon>Fulgoroidea</taxon>
        <taxon>Delphacidae</taxon>
        <taxon>Criomorphinae</taxon>
        <taxon>Laodelphax</taxon>
    </lineage>
</organism>
<dbReference type="InParanoid" id="A0A482X372"/>
<keyword evidence="3" id="KW-1185">Reference proteome</keyword>
<feature type="region of interest" description="Disordered" evidence="1">
    <location>
        <begin position="91"/>
        <end position="116"/>
    </location>
</feature>